<evidence type="ECO:0000313" key="8">
    <source>
        <dbReference type="Proteomes" id="UP000314987"/>
    </source>
</evidence>
<dbReference type="GeneID" id="114041578"/>
<evidence type="ECO:0000313" key="7">
    <source>
        <dbReference type="Ensembl" id="ENSVURP00010018779.1"/>
    </source>
</evidence>
<dbReference type="Ensembl" id="ENSVURT00010021343.1">
    <property type="protein sequence ID" value="ENSVURP00010018779.1"/>
    <property type="gene ID" value="ENSVURG00010014294.1"/>
</dbReference>
<dbReference type="InterPro" id="IPR028110">
    <property type="entry name" value="TMEM254"/>
</dbReference>
<evidence type="ECO:0000256" key="3">
    <source>
        <dbReference type="ARBA" id="ARBA00022989"/>
    </source>
</evidence>
<dbReference type="PANTHER" id="PTHR34104:SF3">
    <property type="entry name" value="TRANSMEMBRANE PROTEIN 254"/>
    <property type="match status" value="1"/>
</dbReference>
<dbReference type="GO" id="GO:0016020">
    <property type="term" value="C:membrane"/>
    <property type="evidence" value="ECO:0007669"/>
    <property type="project" value="UniProtKB-SubCell"/>
</dbReference>
<feature type="transmembrane region" description="Helical" evidence="6">
    <location>
        <begin position="101"/>
        <end position="121"/>
    </location>
</feature>
<comment type="subcellular location">
    <subcellularLocation>
        <location evidence="1">Membrane</location>
        <topology evidence="1">Multi-pass membrane protein</topology>
    </subcellularLocation>
</comment>
<feature type="transmembrane region" description="Helical" evidence="6">
    <location>
        <begin position="21"/>
        <end position="39"/>
    </location>
</feature>
<gene>
    <name evidence="7" type="primary">TMEM254</name>
</gene>
<dbReference type="STRING" id="29139.ENSVURP00010018779"/>
<dbReference type="Pfam" id="PF14934">
    <property type="entry name" value="TMEM254"/>
    <property type="match status" value="1"/>
</dbReference>
<evidence type="ECO:0000256" key="5">
    <source>
        <dbReference type="ARBA" id="ARBA00034834"/>
    </source>
</evidence>
<dbReference type="GeneTree" id="ENSGT00390000016042"/>
<dbReference type="PANTHER" id="PTHR34104">
    <property type="entry name" value="TRANSMEMBRANE PROTEIN 254"/>
    <property type="match status" value="1"/>
</dbReference>
<evidence type="ECO:0000256" key="4">
    <source>
        <dbReference type="ARBA" id="ARBA00023136"/>
    </source>
</evidence>
<keyword evidence="8" id="KW-1185">Reference proteome</keyword>
<reference evidence="7" key="2">
    <citation type="submission" date="2025-08" db="UniProtKB">
        <authorList>
            <consortium name="Ensembl"/>
        </authorList>
    </citation>
    <scope>IDENTIFICATION</scope>
</reference>
<keyword evidence="3 6" id="KW-1133">Transmembrane helix</keyword>
<evidence type="ECO:0000256" key="1">
    <source>
        <dbReference type="ARBA" id="ARBA00004141"/>
    </source>
</evidence>
<dbReference type="RefSeq" id="XP_027715889.1">
    <property type="nucleotide sequence ID" value="XM_027860088.1"/>
</dbReference>
<organism evidence="7 8">
    <name type="scientific">Vombatus ursinus</name>
    <name type="common">Common wombat</name>
    <dbReference type="NCBI Taxonomy" id="29139"/>
    <lineage>
        <taxon>Eukaryota</taxon>
        <taxon>Metazoa</taxon>
        <taxon>Chordata</taxon>
        <taxon>Craniata</taxon>
        <taxon>Vertebrata</taxon>
        <taxon>Euteleostomi</taxon>
        <taxon>Mammalia</taxon>
        <taxon>Metatheria</taxon>
        <taxon>Diprotodontia</taxon>
        <taxon>Vombatidae</taxon>
        <taxon>Vombatus</taxon>
    </lineage>
</organism>
<reference evidence="7" key="3">
    <citation type="submission" date="2025-09" db="UniProtKB">
        <authorList>
            <consortium name="Ensembl"/>
        </authorList>
    </citation>
    <scope>IDENTIFICATION</scope>
</reference>
<accession>A0A4X2L271</accession>
<dbReference type="Proteomes" id="UP000314987">
    <property type="component" value="Unassembled WGS sequence"/>
</dbReference>
<feature type="transmembrane region" description="Helical" evidence="6">
    <location>
        <begin position="72"/>
        <end position="89"/>
    </location>
</feature>
<name>A0A4X2L271_VOMUR</name>
<evidence type="ECO:0000256" key="2">
    <source>
        <dbReference type="ARBA" id="ARBA00022692"/>
    </source>
</evidence>
<reference evidence="8" key="1">
    <citation type="submission" date="2018-12" db="EMBL/GenBank/DDBJ databases">
        <authorList>
            <person name="Yazar S."/>
        </authorList>
    </citation>
    <scope>NUCLEOTIDE SEQUENCE [LARGE SCALE GENOMIC DNA]</scope>
</reference>
<sequence length="129" mass="14729">MEAKEKKGSELSGVYFRRGSPVGIVITAIGLGYFTWVSFWPQTIPYQKLGPLGLFTQYLVDNHLVLIRNVCWLSWLIHVGEAIYAVILCNKKGITNGRARLLWFLQTFLFGIASLSLLLAYKPYHHKKK</sequence>
<protein>
    <recommendedName>
        <fullName evidence="5">Transmembrane protein 254</fullName>
    </recommendedName>
</protein>
<evidence type="ECO:0000256" key="6">
    <source>
        <dbReference type="SAM" id="Phobius"/>
    </source>
</evidence>
<dbReference type="CTD" id="80195"/>
<keyword evidence="2 6" id="KW-0812">Transmembrane</keyword>
<dbReference type="OMA" id="FHWFIQT"/>
<dbReference type="AlphaFoldDB" id="A0A4X2L271"/>
<dbReference type="OrthoDB" id="9984821at2759"/>
<keyword evidence="4 6" id="KW-0472">Membrane</keyword>
<proteinExistence type="predicted"/>